<accession>A0ABX7PZ88</accession>
<dbReference type="EMBL" id="CP014007">
    <property type="protein sequence ID" value="QSV12344.1"/>
    <property type="molecule type" value="Genomic_DNA"/>
</dbReference>
<reference evidence="2 3" key="1">
    <citation type="submission" date="2021-03" db="EMBL/GenBank/DDBJ databases">
        <authorList>
            <person name="Li Y."/>
            <person name="Li S."/>
            <person name="Chen M."/>
            <person name="Peng G."/>
            <person name="Tan Z."/>
            <person name="An Q."/>
        </authorList>
    </citation>
    <scope>NUCLEOTIDE SEQUENCE [LARGE SCALE GENOMIC DNA]</scope>
    <source>
        <strain evidence="2 3">Ola 51</strain>
    </source>
</reference>
<keyword evidence="3" id="KW-1185">Reference proteome</keyword>
<dbReference type="Proteomes" id="UP000078227">
    <property type="component" value="Chromosome"/>
</dbReference>
<proteinExistence type="predicted"/>
<evidence type="ECO:0000313" key="3">
    <source>
        <dbReference type="Proteomes" id="UP000078227"/>
    </source>
</evidence>
<organism evidence="2 3">
    <name type="scientific">Kosakonia oryzae</name>
    <dbReference type="NCBI Taxonomy" id="497725"/>
    <lineage>
        <taxon>Bacteria</taxon>
        <taxon>Pseudomonadati</taxon>
        <taxon>Pseudomonadota</taxon>
        <taxon>Gammaproteobacteria</taxon>
        <taxon>Enterobacterales</taxon>
        <taxon>Enterobacteriaceae</taxon>
        <taxon>Kosakonia</taxon>
    </lineage>
</organism>
<feature type="region of interest" description="Disordered" evidence="1">
    <location>
        <begin position="32"/>
        <end position="70"/>
    </location>
</feature>
<evidence type="ECO:0000313" key="2">
    <source>
        <dbReference type="EMBL" id="QSV12344.1"/>
    </source>
</evidence>
<gene>
    <name evidence="2" type="ORF">AWR26_25190</name>
</gene>
<name>A0ABX7PZ88_9ENTR</name>
<sequence>MSDFASVGAILRPNLTTKAASTAVVFRLQKGEIDQESSKHTAQSEKRESSTSKWEKGLAGEKQIKNDWFP</sequence>
<evidence type="ECO:0000256" key="1">
    <source>
        <dbReference type="SAM" id="MobiDB-lite"/>
    </source>
</evidence>
<protein>
    <submittedName>
        <fullName evidence="2">Uncharacterized protein</fullName>
    </submittedName>
</protein>
<dbReference type="RefSeq" id="WP_139227945.1">
    <property type="nucleotide sequence ID" value="NZ_CP014007.2"/>
</dbReference>